<evidence type="ECO:0000313" key="11">
    <source>
        <dbReference type="EMBL" id="AWD32707.1"/>
    </source>
</evidence>
<dbReference type="GO" id="GO:0005737">
    <property type="term" value="C:cytoplasm"/>
    <property type="evidence" value="ECO:0007669"/>
    <property type="project" value="UniProtKB-SubCell"/>
</dbReference>
<dbReference type="GO" id="GO:0003924">
    <property type="term" value="F:GTPase activity"/>
    <property type="evidence" value="ECO:0007669"/>
    <property type="project" value="UniProtKB-UniRule"/>
</dbReference>
<dbReference type="GO" id="GO:0000287">
    <property type="term" value="F:magnesium ion binding"/>
    <property type="evidence" value="ECO:0007669"/>
    <property type="project" value="InterPro"/>
</dbReference>
<protein>
    <recommendedName>
        <fullName evidence="8">GTPase Obg</fullName>
        <ecNumber evidence="8">3.6.5.-</ecNumber>
    </recommendedName>
    <alternativeName>
        <fullName evidence="8">GTP-binding protein Obg</fullName>
    </alternativeName>
</protein>
<feature type="binding site" evidence="8">
    <location>
        <begin position="166"/>
        <end position="173"/>
    </location>
    <ligand>
        <name>GTP</name>
        <dbReference type="ChEBI" id="CHEBI:37565"/>
    </ligand>
</feature>
<dbReference type="EC" id="3.6.5.-" evidence="8"/>
<feature type="domain" description="Obg" evidence="10">
    <location>
        <begin position="1"/>
        <end position="159"/>
    </location>
</feature>
<keyword evidence="7 8" id="KW-0342">GTP-binding</keyword>
<evidence type="ECO:0000256" key="7">
    <source>
        <dbReference type="ARBA" id="ARBA00023134"/>
    </source>
</evidence>
<accession>A0A3Q8ETZ8</accession>
<evidence type="ECO:0000256" key="4">
    <source>
        <dbReference type="ARBA" id="ARBA00022741"/>
    </source>
</evidence>
<dbReference type="SUPFAM" id="SSF82051">
    <property type="entry name" value="Obg GTP-binding protein N-terminal domain"/>
    <property type="match status" value="1"/>
</dbReference>
<feature type="binding site" evidence="8">
    <location>
        <begin position="292"/>
        <end position="295"/>
    </location>
    <ligand>
        <name>GTP</name>
        <dbReference type="ChEBI" id="CHEBI:37565"/>
    </ligand>
</feature>
<dbReference type="RefSeq" id="WP_108674103.1">
    <property type="nucleotide sequence ID" value="NZ_CP025628.1"/>
</dbReference>
<dbReference type="Gene3D" id="3.40.50.300">
    <property type="entry name" value="P-loop containing nucleotide triphosphate hydrolases"/>
    <property type="match status" value="1"/>
</dbReference>
<dbReference type="InterPro" id="IPR031167">
    <property type="entry name" value="G_OBG"/>
</dbReference>
<feature type="binding site" evidence="8">
    <location>
        <position position="173"/>
    </location>
    <ligand>
        <name>Mg(2+)</name>
        <dbReference type="ChEBI" id="CHEBI:18420"/>
    </ligand>
</feature>
<gene>
    <name evidence="8 11" type="primary">obg</name>
    <name evidence="11" type="ORF">CKSOR_00607</name>
</gene>
<dbReference type="NCBIfam" id="NF008956">
    <property type="entry name" value="PRK12299.1"/>
    <property type="match status" value="1"/>
</dbReference>
<evidence type="ECO:0000256" key="5">
    <source>
        <dbReference type="ARBA" id="ARBA00022801"/>
    </source>
</evidence>
<dbReference type="FunFam" id="2.70.210.12:FF:000001">
    <property type="entry name" value="GTPase Obg"/>
    <property type="match status" value="1"/>
</dbReference>
<keyword evidence="4 8" id="KW-0547">Nucleotide-binding</keyword>
<dbReference type="PROSITE" id="PS51883">
    <property type="entry name" value="OBG"/>
    <property type="match status" value="1"/>
</dbReference>
<dbReference type="Pfam" id="PF01018">
    <property type="entry name" value="GTP1_OBG"/>
    <property type="match status" value="1"/>
</dbReference>
<comment type="cofactor">
    <cofactor evidence="8">
        <name>Mg(2+)</name>
        <dbReference type="ChEBI" id="CHEBI:18420"/>
    </cofactor>
</comment>
<dbReference type="PROSITE" id="PS51710">
    <property type="entry name" value="G_OBG"/>
    <property type="match status" value="1"/>
</dbReference>
<keyword evidence="3 8" id="KW-0479">Metal-binding</keyword>
<dbReference type="InterPro" id="IPR045086">
    <property type="entry name" value="OBG_GTPase"/>
</dbReference>
<feature type="binding site" evidence="8">
    <location>
        <position position="193"/>
    </location>
    <ligand>
        <name>Mg(2+)</name>
        <dbReference type="ChEBI" id="CHEBI:18420"/>
    </ligand>
</feature>
<comment type="subunit">
    <text evidence="8">Monomer.</text>
</comment>
<dbReference type="SUPFAM" id="SSF52540">
    <property type="entry name" value="P-loop containing nucleoside triphosphate hydrolases"/>
    <property type="match status" value="1"/>
</dbReference>
<evidence type="ECO:0000259" key="9">
    <source>
        <dbReference type="PROSITE" id="PS51710"/>
    </source>
</evidence>
<dbReference type="PANTHER" id="PTHR11702:SF31">
    <property type="entry name" value="MITOCHONDRIAL RIBOSOME-ASSOCIATED GTPASE 2"/>
    <property type="match status" value="1"/>
</dbReference>
<keyword evidence="12" id="KW-1185">Reference proteome</keyword>
<dbReference type="InterPro" id="IPR036726">
    <property type="entry name" value="GTP1_OBG_dom_sf"/>
</dbReference>
<dbReference type="HAMAP" id="MF_01454">
    <property type="entry name" value="GTPase_Obg"/>
    <property type="match status" value="1"/>
</dbReference>
<evidence type="ECO:0000256" key="2">
    <source>
        <dbReference type="ARBA" id="ARBA00022490"/>
    </source>
</evidence>
<feature type="binding site" evidence="8">
    <location>
        <begin position="191"/>
        <end position="195"/>
    </location>
    <ligand>
        <name>GTP</name>
        <dbReference type="ChEBI" id="CHEBI:37565"/>
    </ligand>
</feature>
<organism evidence="11 12">
    <name type="scientific">Candidatus Kinetoplastidibacterium kentomonadis</name>
    <dbReference type="NCBI Taxonomy" id="1576550"/>
    <lineage>
        <taxon>Bacteria</taxon>
        <taxon>Pseudomonadati</taxon>
        <taxon>Pseudomonadota</taxon>
        <taxon>Betaproteobacteria</taxon>
        <taxon>Candidatus Kinetoplastidibacterium</taxon>
    </lineage>
</organism>
<dbReference type="PROSITE" id="PS00905">
    <property type="entry name" value="GTP1_OBG"/>
    <property type="match status" value="1"/>
</dbReference>
<comment type="subcellular location">
    <subcellularLocation>
        <location evidence="8">Cytoplasm</location>
    </subcellularLocation>
</comment>
<comment type="similarity">
    <text evidence="1 8">Belongs to the TRAFAC class OBG-HflX-like GTPase superfamily. OBG GTPase family.</text>
</comment>
<comment type="function">
    <text evidence="8">An essential GTPase which binds GTP, GDP and possibly (p)ppGpp with moderate affinity, with high nucleotide exchange rates and a fairly low GTP hydrolysis rate. Plays a role in control of the cell cycle, stress response, ribosome biogenesis and in those bacteria that undergo differentiation, in morphogenesis control.</text>
</comment>
<evidence type="ECO:0000256" key="3">
    <source>
        <dbReference type="ARBA" id="ARBA00022723"/>
    </source>
</evidence>
<keyword evidence="2 8" id="KW-0963">Cytoplasm</keyword>
<proteinExistence type="inferred from homology"/>
<dbReference type="EMBL" id="CP025628">
    <property type="protein sequence ID" value="AWD32707.1"/>
    <property type="molecule type" value="Genomic_DNA"/>
</dbReference>
<keyword evidence="6 8" id="KW-0460">Magnesium</keyword>
<evidence type="ECO:0000259" key="10">
    <source>
        <dbReference type="PROSITE" id="PS51883"/>
    </source>
</evidence>
<keyword evidence="5 8" id="KW-0378">Hydrolase</keyword>
<dbReference type="NCBIfam" id="NF008955">
    <property type="entry name" value="PRK12297.1"/>
    <property type="match status" value="1"/>
</dbReference>
<dbReference type="PIRSF" id="PIRSF002401">
    <property type="entry name" value="GTP_bd_Obg/CgtA"/>
    <property type="match status" value="1"/>
</dbReference>
<reference evidence="11 12" key="1">
    <citation type="journal article" date="2018" name="Parasitology">
        <title>The reduced genome of Candidatus Kinetoplastibacterium sorsogonicusi, the endosymbiont of Kentomonas sorsogonicus (Trypanosomatidae): loss of the haem-synthesis pathway.</title>
        <authorList>
            <person name="Silva F.M."/>
            <person name="Kostygov A.Y."/>
            <person name="Spodareva V.V."/>
            <person name="Butenko A."/>
            <person name="Tossou R."/>
            <person name="Lukes J."/>
            <person name="Yurchenko V."/>
            <person name="Alves J.M.P."/>
        </authorList>
    </citation>
    <scope>NUCLEOTIDE SEQUENCE [LARGE SCALE GENOMIC DNA]</scope>
    <source>
        <strain evidence="11 12">MF-08</strain>
    </source>
</reference>
<dbReference type="InterPro" id="IPR027417">
    <property type="entry name" value="P-loop_NTPase"/>
</dbReference>
<dbReference type="GO" id="GO:0042254">
    <property type="term" value="P:ribosome biogenesis"/>
    <property type="evidence" value="ECO:0007669"/>
    <property type="project" value="UniProtKB-UniRule"/>
</dbReference>
<dbReference type="AlphaFoldDB" id="A0A3Q8ETZ8"/>
<dbReference type="GO" id="GO:0005525">
    <property type="term" value="F:GTP binding"/>
    <property type="evidence" value="ECO:0007669"/>
    <property type="project" value="UniProtKB-UniRule"/>
</dbReference>
<evidence type="ECO:0000256" key="6">
    <source>
        <dbReference type="ARBA" id="ARBA00022842"/>
    </source>
</evidence>
<name>A0A3Q8ETZ8_9PROT</name>
<dbReference type="KEGG" id="kso:CKSOR_00607"/>
<sequence length="344" mass="38242">MKFIDEAIIEVIGGNGGNGVASFRREKFIPKGGPNGGDGGRGGNVIVIADINTSTLLDFKYKRSYVAPNGQHGKGSDKYGAFGKDIILKLPVGTIITDIDTNEIMCDLTYHNQKFIIAYGGLGGLGNIHFKSSTNRAPRQFTLGKIGERRKIKLELRLIADIGLLGLPNAGKSTFIHCISNSRPKVADYPFTTINPHLAVLNQNDYFSNKIVIADIPGLIKGASEGAGLGLIFLRHLLRTKLLLHFIDISSHKHLNMDDFIKNIIIDVKNIETELSIYNKDLIKKPRWIIFNKLDIFDFQDKLQDLRGLFLKELRPIEKIFFISGKLGVGIPDLISEIKKYIKK</sequence>
<evidence type="ECO:0000313" key="12">
    <source>
        <dbReference type="Proteomes" id="UP000266796"/>
    </source>
</evidence>
<dbReference type="OrthoDB" id="9807318at2"/>
<dbReference type="Gene3D" id="2.70.210.12">
    <property type="entry name" value="GTP1/OBG domain"/>
    <property type="match status" value="1"/>
</dbReference>
<dbReference type="InterPro" id="IPR014100">
    <property type="entry name" value="GTP-bd_Obg/CgtA"/>
</dbReference>
<dbReference type="GO" id="GO:0043022">
    <property type="term" value="F:ribosome binding"/>
    <property type="evidence" value="ECO:0007669"/>
    <property type="project" value="UniProtKB-ARBA"/>
</dbReference>
<dbReference type="PRINTS" id="PR00326">
    <property type="entry name" value="GTP1OBG"/>
</dbReference>
<dbReference type="Proteomes" id="UP000266796">
    <property type="component" value="Chromosome"/>
</dbReference>
<dbReference type="InterPro" id="IPR006074">
    <property type="entry name" value="GTP1-OBG_CS"/>
</dbReference>
<feature type="binding site" evidence="8">
    <location>
        <begin position="215"/>
        <end position="218"/>
    </location>
    <ligand>
        <name>GTP</name>
        <dbReference type="ChEBI" id="CHEBI:37565"/>
    </ligand>
</feature>
<evidence type="ECO:0000256" key="8">
    <source>
        <dbReference type="HAMAP-Rule" id="MF_01454"/>
    </source>
</evidence>
<dbReference type="NCBIfam" id="TIGR02729">
    <property type="entry name" value="Obg_CgtA"/>
    <property type="match status" value="1"/>
</dbReference>
<feature type="binding site" evidence="8">
    <location>
        <begin position="324"/>
        <end position="326"/>
    </location>
    <ligand>
        <name>GTP</name>
        <dbReference type="ChEBI" id="CHEBI:37565"/>
    </ligand>
</feature>
<evidence type="ECO:0000256" key="1">
    <source>
        <dbReference type="ARBA" id="ARBA00007699"/>
    </source>
</evidence>
<feature type="domain" description="OBG-type G" evidence="9">
    <location>
        <begin position="160"/>
        <end position="343"/>
    </location>
</feature>
<dbReference type="CDD" id="cd01898">
    <property type="entry name" value="Obg"/>
    <property type="match status" value="1"/>
</dbReference>
<dbReference type="Pfam" id="PF01926">
    <property type="entry name" value="MMR_HSR1"/>
    <property type="match status" value="1"/>
</dbReference>
<dbReference type="InterPro" id="IPR006169">
    <property type="entry name" value="GTP1_OBG_dom"/>
</dbReference>
<dbReference type="InterPro" id="IPR006073">
    <property type="entry name" value="GTP-bd"/>
</dbReference>
<dbReference type="PANTHER" id="PTHR11702">
    <property type="entry name" value="DEVELOPMENTALLY REGULATED GTP-BINDING PROTEIN-RELATED"/>
    <property type="match status" value="1"/>
</dbReference>